<evidence type="ECO:0000313" key="8">
    <source>
        <dbReference type="EMBL" id="MCD2519478.1"/>
    </source>
</evidence>
<comment type="similarity">
    <text evidence="2">Belongs to the methyl-accepting chemotaxis (MCP) protein family.</text>
</comment>
<dbReference type="InterPro" id="IPR004090">
    <property type="entry name" value="Chemotax_Me-accpt_rcpt"/>
</dbReference>
<dbReference type="Proteomes" id="UP001179361">
    <property type="component" value="Unassembled WGS sequence"/>
</dbReference>
<dbReference type="SUPFAM" id="SSF58104">
    <property type="entry name" value="Methyl-accepting chemotaxis protein (MCP) signaling domain"/>
    <property type="match status" value="1"/>
</dbReference>
<dbReference type="Gene3D" id="1.10.287.950">
    <property type="entry name" value="Methyl-accepting chemotaxis protein"/>
    <property type="match status" value="1"/>
</dbReference>
<keyword evidence="5" id="KW-0472">Membrane</keyword>
<keyword evidence="5" id="KW-0812">Transmembrane</keyword>
<dbReference type="Pfam" id="PF12729">
    <property type="entry name" value="4HB_MCP_1"/>
    <property type="match status" value="1"/>
</dbReference>
<reference evidence="8" key="1">
    <citation type="submission" date="2021-11" db="EMBL/GenBank/DDBJ databases">
        <title>The complete genome of Massilia sp sp. G4R7.</title>
        <authorList>
            <person name="Liu L."/>
            <person name="Yue J."/>
            <person name="Yuan J."/>
            <person name="Yang F."/>
            <person name="Li L."/>
        </authorList>
    </citation>
    <scope>NUCLEOTIDE SEQUENCE</scope>
    <source>
        <strain evidence="8">G4R7</strain>
    </source>
</reference>
<evidence type="ECO:0000259" key="7">
    <source>
        <dbReference type="PROSITE" id="PS50885"/>
    </source>
</evidence>
<feature type="domain" description="Methyl-accepting transducer" evidence="6">
    <location>
        <begin position="271"/>
        <end position="500"/>
    </location>
</feature>
<evidence type="ECO:0000256" key="1">
    <source>
        <dbReference type="ARBA" id="ARBA00022481"/>
    </source>
</evidence>
<accession>A0ABS8QCJ9</accession>
<dbReference type="PANTHER" id="PTHR43531:SF14">
    <property type="entry name" value="METHYL-ACCEPTING CHEMOTAXIS PROTEIN I-RELATED"/>
    <property type="match status" value="1"/>
</dbReference>
<evidence type="ECO:0000256" key="2">
    <source>
        <dbReference type="ARBA" id="ARBA00029447"/>
    </source>
</evidence>
<feature type="compositionally biased region" description="Basic residues" evidence="4">
    <location>
        <begin position="543"/>
        <end position="559"/>
    </location>
</feature>
<feature type="region of interest" description="Disordered" evidence="4">
    <location>
        <begin position="517"/>
        <end position="559"/>
    </location>
</feature>
<feature type="transmembrane region" description="Helical" evidence="5">
    <location>
        <begin position="192"/>
        <end position="212"/>
    </location>
</feature>
<dbReference type="PANTHER" id="PTHR43531">
    <property type="entry name" value="PROTEIN ICFG"/>
    <property type="match status" value="1"/>
</dbReference>
<comment type="caution">
    <text evidence="8">The sequence shown here is derived from an EMBL/GenBank/DDBJ whole genome shotgun (WGS) entry which is preliminary data.</text>
</comment>
<dbReference type="EMBL" id="JAJNOC010000013">
    <property type="protein sequence ID" value="MCD2519478.1"/>
    <property type="molecule type" value="Genomic_DNA"/>
</dbReference>
<dbReference type="RefSeq" id="WP_231060749.1">
    <property type="nucleotide sequence ID" value="NZ_JAJNOC010000013.1"/>
</dbReference>
<evidence type="ECO:0000256" key="3">
    <source>
        <dbReference type="PROSITE-ProRule" id="PRU00284"/>
    </source>
</evidence>
<evidence type="ECO:0000259" key="6">
    <source>
        <dbReference type="PROSITE" id="PS50111"/>
    </source>
</evidence>
<organism evidence="8 9">
    <name type="scientific">Massilia phyllostachyos</name>
    <dbReference type="NCBI Taxonomy" id="2898585"/>
    <lineage>
        <taxon>Bacteria</taxon>
        <taxon>Pseudomonadati</taxon>
        <taxon>Pseudomonadota</taxon>
        <taxon>Betaproteobacteria</taxon>
        <taxon>Burkholderiales</taxon>
        <taxon>Oxalobacteraceae</taxon>
        <taxon>Telluria group</taxon>
        <taxon>Massilia</taxon>
    </lineage>
</organism>
<dbReference type="PROSITE" id="PS50885">
    <property type="entry name" value="HAMP"/>
    <property type="match status" value="1"/>
</dbReference>
<feature type="domain" description="HAMP" evidence="7">
    <location>
        <begin position="214"/>
        <end position="266"/>
    </location>
</feature>
<evidence type="ECO:0000256" key="4">
    <source>
        <dbReference type="SAM" id="MobiDB-lite"/>
    </source>
</evidence>
<dbReference type="InterPro" id="IPR004089">
    <property type="entry name" value="MCPsignal_dom"/>
</dbReference>
<proteinExistence type="inferred from homology"/>
<dbReference type="SMART" id="SM00304">
    <property type="entry name" value="HAMP"/>
    <property type="match status" value="1"/>
</dbReference>
<keyword evidence="5" id="KW-1133">Transmembrane helix</keyword>
<keyword evidence="1" id="KW-0488">Methylation</keyword>
<protein>
    <submittedName>
        <fullName evidence="8">Methyl-accepting chemotaxis protein</fullName>
    </submittedName>
</protein>
<keyword evidence="3" id="KW-0807">Transducer</keyword>
<dbReference type="PRINTS" id="PR00260">
    <property type="entry name" value="CHEMTRNSDUCR"/>
</dbReference>
<dbReference type="SMART" id="SM00283">
    <property type="entry name" value="MA"/>
    <property type="match status" value="1"/>
</dbReference>
<dbReference type="InterPro" id="IPR051310">
    <property type="entry name" value="MCP_chemotaxis"/>
</dbReference>
<gene>
    <name evidence="8" type="ORF">LQ564_24545</name>
</gene>
<evidence type="ECO:0000256" key="5">
    <source>
        <dbReference type="SAM" id="Phobius"/>
    </source>
</evidence>
<sequence>MLSRLKIGPKLLLAPGVVLLLLVLLSSGAYYAMVRQHASLQDIVGPRAVQMRSAAGLAEQAQRVHADTYKLLTWLGSSFSHSRIEGLAAGVKRQHEAIERSFAALSRLTPPGSRERRYVEQAASAHLVYVKAAREVVELAESDETIGANAMIKPEAAFALMAQRMAMLAALERELSEQASDSAAADFRLSAALMPVVVVLAVGVSLAITMAVRRVLLRDIRAIGAAALGLAKGDLTIREHDYGRDEIGETSRALDAGIRNLSGTLRSVLESARTIGSASRDITLGSLGMQGRAVYRQRALRETAASIQSLHEAARAGHDDALSADGLARSAAHSAQFGKINVECLAATMAAVKEDALRAAEVAGAIDAIASEAGSLALNAALDAARSDEAGRAFADAAGQVRQLAQRAAGAAREVRELAARSVLEIDRCAGSALAAGSSLAQVSGSVRAVEDIVGRIQTDSLGQGARLREVDAAIVRMDEVTQRNCVLVEEAAAAARTLQTHALSLSRTVASFRLDDPETPAAAPMKPAPQKESGVSRDLPRERRRHERAHLRLASSRK</sequence>
<name>A0ABS8QCJ9_9BURK</name>
<evidence type="ECO:0000313" key="9">
    <source>
        <dbReference type="Proteomes" id="UP001179361"/>
    </source>
</evidence>
<dbReference type="PROSITE" id="PS50111">
    <property type="entry name" value="CHEMOTAXIS_TRANSDUC_2"/>
    <property type="match status" value="1"/>
</dbReference>
<keyword evidence="9" id="KW-1185">Reference proteome</keyword>
<dbReference type="InterPro" id="IPR024478">
    <property type="entry name" value="HlyB_4HB_MCP"/>
</dbReference>
<dbReference type="InterPro" id="IPR003660">
    <property type="entry name" value="HAMP_dom"/>
</dbReference>
<dbReference type="Pfam" id="PF00015">
    <property type="entry name" value="MCPsignal"/>
    <property type="match status" value="1"/>
</dbReference>